<protein>
    <submittedName>
        <fullName evidence="1">Uncharacterized protein</fullName>
    </submittedName>
</protein>
<evidence type="ECO:0000313" key="1">
    <source>
        <dbReference type="EMBL" id="GAA1501341.1"/>
    </source>
</evidence>
<organism evidence="1 2">
    <name type="scientific">Dactylosporangium maewongense</name>
    <dbReference type="NCBI Taxonomy" id="634393"/>
    <lineage>
        <taxon>Bacteria</taxon>
        <taxon>Bacillati</taxon>
        <taxon>Actinomycetota</taxon>
        <taxon>Actinomycetes</taxon>
        <taxon>Micromonosporales</taxon>
        <taxon>Micromonosporaceae</taxon>
        <taxon>Dactylosporangium</taxon>
    </lineage>
</organism>
<comment type="caution">
    <text evidence="1">The sequence shown here is derived from an EMBL/GenBank/DDBJ whole genome shotgun (WGS) entry which is preliminary data.</text>
</comment>
<reference evidence="1 2" key="1">
    <citation type="journal article" date="2019" name="Int. J. Syst. Evol. Microbiol.">
        <title>The Global Catalogue of Microorganisms (GCM) 10K type strain sequencing project: providing services to taxonomists for standard genome sequencing and annotation.</title>
        <authorList>
            <consortium name="The Broad Institute Genomics Platform"/>
            <consortium name="The Broad Institute Genome Sequencing Center for Infectious Disease"/>
            <person name="Wu L."/>
            <person name="Ma J."/>
        </authorList>
    </citation>
    <scope>NUCLEOTIDE SEQUENCE [LARGE SCALE GENOMIC DNA]</scope>
    <source>
        <strain evidence="1 2">JCM 15933</strain>
    </source>
</reference>
<gene>
    <name evidence="1" type="ORF">GCM10009827_010320</name>
</gene>
<dbReference type="Proteomes" id="UP001501470">
    <property type="component" value="Unassembled WGS sequence"/>
</dbReference>
<evidence type="ECO:0000313" key="2">
    <source>
        <dbReference type="Proteomes" id="UP001501470"/>
    </source>
</evidence>
<dbReference type="RefSeq" id="WP_344499978.1">
    <property type="nucleotide sequence ID" value="NZ_BAAAQD010000001.1"/>
</dbReference>
<name>A0ABN1ZN28_9ACTN</name>
<sequence length="213" mass="22216">MGLHCGYLVATAEPAALLEELSRHAGEFATGAVVDRTADADADEFGLLLGGGDGRAFLVDASMMLSDAADMIIEMSKALGTVVGAGAETVSGSYWLTVARDGDLVRHAFMSFAGLTLGMAIGEPLPCEEEFPLVDSSGDGVFAAMAEFGLDPSAWLSSGPATVVAFDATRLPAGGHVAEIRREHTERHGRPDGEWLHELVAVEAKQSRRAVSG</sequence>
<accession>A0ABN1ZN28</accession>
<proteinExistence type="predicted"/>
<dbReference type="EMBL" id="BAAAQD010000001">
    <property type="protein sequence ID" value="GAA1501341.1"/>
    <property type="molecule type" value="Genomic_DNA"/>
</dbReference>
<keyword evidence="2" id="KW-1185">Reference proteome</keyword>